<dbReference type="RefSeq" id="WP_091025910.1">
    <property type="nucleotide sequence ID" value="NZ_BKAE01000008.1"/>
</dbReference>
<dbReference type="OrthoDB" id="3237545at2"/>
<keyword evidence="2" id="KW-1185">Reference proteome</keyword>
<dbReference type="Gene3D" id="3.40.50.300">
    <property type="entry name" value="P-loop containing nucleotide triphosphate hydrolases"/>
    <property type="match status" value="1"/>
</dbReference>
<gene>
    <name evidence="1" type="ORF">SAMN05192576_3298</name>
</gene>
<dbReference type="GO" id="GO:0016301">
    <property type="term" value="F:kinase activity"/>
    <property type="evidence" value="ECO:0007669"/>
    <property type="project" value="UniProtKB-KW"/>
</dbReference>
<proteinExistence type="predicted"/>
<keyword evidence="1" id="KW-0808">Transferase</keyword>
<accession>A0A1H0GP92</accession>
<protein>
    <submittedName>
        <fullName evidence="1">Uridine kinase</fullName>
    </submittedName>
</protein>
<dbReference type="Proteomes" id="UP000199004">
    <property type="component" value="Unassembled WGS sequence"/>
</dbReference>
<evidence type="ECO:0000313" key="1">
    <source>
        <dbReference type="EMBL" id="SDO08856.1"/>
    </source>
</evidence>
<name>A0A1H0GP92_9ACTN</name>
<reference evidence="2" key="1">
    <citation type="submission" date="2016-10" db="EMBL/GenBank/DDBJ databases">
        <authorList>
            <person name="Varghese N."/>
            <person name="Submissions S."/>
        </authorList>
    </citation>
    <scope>NUCLEOTIDE SEQUENCE [LARGE SCALE GENOMIC DNA]</scope>
    <source>
        <strain evidence="2">CGMCC 1.11147</strain>
    </source>
</reference>
<organism evidence="1 2">
    <name type="scientific">Nocardioides szechwanensis</name>
    <dbReference type="NCBI Taxonomy" id="1005944"/>
    <lineage>
        <taxon>Bacteria</taxon>
        <taxon>Bacillati</taxon>
        <taxon>Actinomycetota</taxon>
        <taxon>Actinomycetes</taxon>
        <taxon>Propionibacteriales</taxon>
        <taxon>Nocardioidaceae</taxon>
        <taxon>Nocardioides</taxon>
    </lineage>
</organism>
<dbReference type="AlphaFoldDB" id="A0A1H0GP92"/>
<dbReference type="STRING" id="1005944.SAMN05192576_3298"/>
<dbReference type="SUPFAM" id="SSF52540">
    <property type="entry name" value="P-loop containing nucleoside triphosphate hydrolases"/>
    <property type="match status" value="1"/>
</dbReference>
<dbReference type="EMBL" id="FNIC01000006">
    <property type="protein sequence ID" value="SDO08856.1"/>
    <property type="molecule type" value="Genomic_DNA"/>
</dbReference>
<keyword evidence="1" id="KW-0418">Kinase</keyword>
<evidence type="ECO:0000313" key="2">
    <source>
        <dbReference type="Proteomes" id="UP000199004"/>
    </source>
</evidence>
<sequence>MVTATPSDVAETALQRARALPATLGSGRLICVDGPAGSGKTTLAAAIGRLAGALVVHMDALYDGWEGLPRVADQLDALLLPLAEDHTGHYLRYDWDLGQYVETVTVEPGPLLVLEGVGSGSRAYAGLCTVLVWVEAPSDLRLARGLERDGALLEDRWRRWMRDEAEHFTRDDTSTRADLVVDGTGRRAPIARWNP</sequence>
<dbReference type="InterPro" id="IPR027417">
    <property type="entry name" value="P-loop_NTPase"/>
</dbReference>